<proteinExistence type="predicted"/>
<accession>A0ABW9IYP9</accession>
<sequence length="114" mass="12305">MADTTFVLPSLPQAISRDQVRAALDLLGLPRDCREVTLGVHGATLTLLAKGVDGRLISVGDDAAYITVSLPYADHRAEPRLSSAQRYIGQSEWCCHQAFPSQDKQHDAGCTLGQ</sequence>
<name>A0ABW9IYP9_STRGJ</name>
<organism evidence="1 2">
    <name type="scientific">Streptomyces galilaeus</name>
    <dbReference type="NCBI Taxonomy" id="33899"/>
    <lineage>
        <taxon>Bacteria</taxon>
        <taxon>Bacillati</taxon>
        <taxon>Actinomycetota</taxon>
        <taxon>Actinomycetes</taxon>
        <taxon>Kitasatosporales</taxon>
        <taxon>Streptomycetaceae</taxon>
        <taxon>Streptomyces</taxon>
    </lineage>
</organism>
<comment type="caution">
    <text evidence="1">The sequence shown here is derived from an EMBL/GenBank/DDBJ whole genome shotgun (WGS) entry which is preliminary data.</text>
</comment>
<keyword evidence="2" id="KW-1185">Reference proteome</keyword>
<dbReference type="EMBL" id="JBJVNE010000062">
    <property type="protein sequence ID" value="MFM9653560.1"/>
    <property type="molecule type" value="Genomic_DNA"/>
</dbReference>
<protein>
    <submittedName>
        <fullName evidence="1">Uncharacterized protein</fullName>
    </submittedName>
</protein>
<evidence type="ECO:0000313" key="1">
    <source>
        <dbReference type="EMBL" id="MFM9653560.1"/>
    </source>
</evidence>
<dbReference type="Proteomes" id="UP001631993">
    <property type="component" value="Unassembled WGS sequence"/>
</dbReference>
<evidence type="ECO:0000313" key="2">
    <source>
        <dbReference type="Proteomes" id="UP001631993"/>
    </source>
</evidence>
<reference evidence="1 2" key="1">
    <citation type="submission" date="2024-12" db="EMBL/GenBank/DDBJ databases">
        <title>Forecasting of Potato common scab and diversities of Pathogenic streptomyces spp. in china.</title>
        <authorList>
            <person name="Handique U."/>
            <person name="Wu J."/>
        </authorList>
    </citation>
    <scope>NUCLEOTIDE SEQUENCE [LARGE SCALE GENOMIC DNA]</scope>
    <source>
        <strain evidence="1 2">ZRIMU1585</strain>
    </source>
</reference>
<dbReference type="RefSeq" id="WP_409097818.1">
    <property type="nucleotide sequence ID" value="NZ_JBJVNE010000062.1"/>
</dbReference>
<gene>
    <name evidence="1" type="ORF">ACKI1S_46740</name>
</gene>